<evidence type="ECO:0000256" key="1">
    <source>
        <dbReference type="ARBA" id="ARBA00004141"/>
    </source>
</evidence>
<evidence type="ECO:0000256" key="6">
    <source>
        <dbReference type="SAM" id="Phobius"/>
    </source>
</evidence>
<gene>
    <name evidence="7" type="ORF">MAR_004971</name>
</gene>
<keyword evidence="8" id="KW-1185">Reference proteome</keyword>
<keyword evidence="2 6" id="KW-0812">Transmembrane</keyword>
<evidence type="ECO:0000313" key="7">
    <source>
        <dbReference type="EMBL" id="WAR14866.1"/>
    </source>
</evidence>
<dbReference type="InterPro" id="IPR051415">
    <property type="entry name" value="LAAT-1"/>
</dbReference>
<name>A0ABY7F1C3_MYAAR</name>
<feature type="transmembrane region" description="Helical" evidence="6">
    <location>
        <begin position="306"/>
        <end position="328"/>
    </location>
</feature>
<protein>
    <submittedName>
        <fullName evidence="7">CTNS-like protein</fullName>
    </submittedName>
</protein>
<keyword evidence="3 6" id="KW-1133">Transmembrane helix</keyword>
<dbReference type="PANTHER" id="PTHR16201:SF37">
    <property type="entry name" value="PQ-LOOP REPEAT-CONTAINING PROTEIN"/>
    <property type="match status" value="1"/>
</dbReference>
<accession>A0ABY7F1C3</accession>
<evidence type="ECO:0000256" key="2">
    <source>
        <dbReference type="ARBA" id="ARBA00022692"/>
    </source>
</evidence>
<evidence type="ECO:0000256" key="3">
    <source>
        <dbReference type="ARBA" id="ARBA00022989"/>
    </source>
</evidence>
<evidence type="ECO:0000256" key="5">
    <source>
        <dbReference type="ARBA" id="ARBA00038039"/>
    </source>
</evidence>
<dbReference type="Pfam" id="PF04193">
    <property type="entry name" value="PQ-loop"/>
    <property type="match status" value="2"/>
</dbReference>
<feature type="transmembrane region" description="Helical" evidence="6">
    <location>
        <begin position="27"/>
        <end position="49"/>
    </location>
</feature>
<dbReference type="Proteomes" id="UP001164746">
    <property type="component" value="Chromosome 9"/>
</dbReference>
<feature type="transmembrane region" description="Helical" evidence="6">
    <location>
        <begin position="94"/>
        <end position="112"/>
    </location>
</feature>
<dbReference type="InterPro" id="IPR006603">
    <property type="entry name" value="PQ-loop_rpt"/>
</dbReference>
<organism evidence="7 8">
    <name type="scientific">Mya arenaria</name>
    <name type="common">Soft-shell clam</name>
    <dbReference type="NCBI Taxonomy" id="6604"/>
    <lineage>
        <taxon>Eukaryota</taxon>
        <taxon>Metazoa</taxon>
        <taxon>Spiralia</taxon>
        <taxon>Lophotrochozoa</taxon>
        <taxon>Mollusca</taxon>
        <taxon>Bivalvia</taxon>
        <taxon>Autobranchia</taxon>
        <taxon>Heteroconchia</taxon>
        <taxon>Euheterodonta</taxon>
        <taxon>Imparidentia</taxon>
        <taxon>Neoheterodontei</taxon>
        <taxon>Myida</taxon>
        <taxon>Myoidea</taxon>
        <taxon>Myidae</taxon>
        <taxon>Mya</taxon>
    </lineage>
</organism>
<keyword evidence="4 6" id="KW-0472">Membrane</keyword>
<feature type="transmembrane region" description="Helical" evidence="6">
    <location>
        <begin position="280"/>
        <end position="300"/>
    </location>
</feature>
<dbReference type="SMART" id="SM00679">
    <property type="entry name" value="CTNS"/>
    <property type="match status" value="2"/>
</dbReference>
<feature type="transmembrane region" description="Helical" evidence="6">
    <location>
        <begin position="61"/>
        <end position="82"/>
    </location>
</feature>
<reference evidence="7" key="1">
    <citation type="submission" date="2022-11" db="EMBL/GenBank/DDBJ databases">
        <title>Centuries of genome instability and evolution in soft-shell clam transmissible cancer (bioRxiv).</title>
        <authorList>
            <person name="Hart S.F.M."/>
            <person name="Yonemitsu M.A."/>
            <person name="Giersch R.M."/>
            <person name="Beal B.F."/>
            <person name="Arriagada G."/>
            <person name="Davis B.W."/>
            <person name="Ostrander E.A."/>
            <person name="Goff S.P."/>
            <person name="Metzger M.J."/>
        </authorList>
    </citation>
    <scope>NUCLEOTIDE SEQUENCE</scope>
    <source>
        <strain evidence="7">MELC-2E11</strain>
        <tissue evidence="7">Siphon/mantle</tissue>
    </source>
</reference>
<dbReference type="Gene3D" id="1.20.1280.290">
    <property type="match status" value="1"/>
</dbReference>
<evidence type="ECO:0000313" key="8">
    <source>
        <dbReference type="Proteomes" id="UP001164746"/>
    </source>
</evidence>
<comment type="similarity">
    <text evidence="5">Belongs to the laat-1 family.</text>
</comment>
<evidence type="ECO:0000256" key="4">
    <source>
        <dbReference type="ARBA" id="ARBA00023136"/>
    </source>
</evidence>
<dbReference type="PANTHER" id="PTHR16201">
    <property type="entry name" value="SEVEN TRANSMEMBRANE PROTEIN 1-RELATED"/>
    <property type="match status" value="1"/>
</dbReference>
<comment type="subcellular location">
    <subcellularLocation>
        <location evidence="1">Membrane</location>
        <topology evidence="1">Multi-pass membrane protein</topology>
    </subcellularLocation>
</comment>
<dbReference type="EMBL" id="CP111020">
    <property type="protein sequence ID" value="WAR14866.1"/>
    <property type="molecule type" value="Genomic_DNA"/>
</dbReference>
<proteinExistence type="inferred from homology"/>
<sequence>MFNGNNTTDGWVLEKNCRPEWPRWTCLTANVCGLCSTAIWFIVLLPQVWKNFRRRSVRGLSVLWASANFTASLINLFFVFLYVKVPLYSQISAVYSPVLELALLVQFLLYGTQSRKEKVIFAAGCLLLWGAVVTIEIVFHLEDFVEYAAITLWSIETFPQVILNMRLQSTSGQATSSVAIAMVGKTTDFLATNGLVMPLQYVIMRYFSTSVAYVNGIQVAYYYGNDFVEQDRKLKSENGIDSLKARYVNEMPNTEMKMAKEVKNVLDRTDKLRCNTFENCARVTCICIFVVLLAGCVVGFCLNLDSFYGLFGPIFICSVLLAAKCYIFHCNSKSYEVRNLLN</sequence>
<feature type="transmembrane region" description="Helical" evidence="6">
    <location>
        <begin position="119"/>
        <end position="141"/>
    </location>
</feature>